<keyword evidence="2" id="KW-1185">Reference proteome</keyword>
<comment type="caution">
    <text evidence="1">The sequence shown here is derived from an EMBL/GenBank/DDBJ whole genome shotgun (WGS) entry which is preliminary data.</text>
</comment>
<accession>A0A839QNV1</accession>
<organism evidence="1 2">
    <name type="scientific">Paeniglutamicibacter cryotolerans</name>
    <dbReference type="NCBI Taxonomy" id="670079"/>
    <lineage>
        <taxon>Bacteria</taxon>
        <taxon>Bacillati</taxon>
        <taxon>Actinomycetota</taxon>
        <taxon>Actinomycetes</taxon>
        <taxon>Micrococcales</taxon>
        <taxon>Micrococcaceae</taxon>
        <taxon>Paeniglutamicibacter</taxon>
    </lineage>
</organism>
<evidence type="ECO:0000313" key="2">
    <source>
        <dbReference type="Proteomes" id="UP000523000"/>
    </source>
</evidence>
<name>A0A839QNV1_9MICC</name>
<dbReference type="Proteomes" id="UP000523000">
    <property type="component" value="Unassembled WGS sequence"/>
</dbReference>
<reference evidence="1 2" key="1">
    <citation type="submission" date="2020-08" db="EMBL/GenBank/DDBJ databases">
        <title>Sequencing the genomes of 1000 actinobacteria strains.</title>
        <authorList>
            <person name="Klenk H.-P."/>
        </authorList>
    </citation>
    <scope>NUCLEOTIDE SEQUENCE [LARGE SCALE GENOMIC DNA]</scope>
    <source>
        <strain evidence="1 2">DSM 22826</strain>
    </source>
</reference>
<protein>
    <submittedName>
        <fullName evidence="1">Uncharacterized protein</fullName>
    </submittedName>
</protein>
<sequence length="96" mass="10691">MLLKAFPGVKVLAAALGAHFTRTWSLETVTIVHVVRDRAAHHEPFISGFQLPGQRPRLTAQQAHETSRKLAGLGSVSSLFFLRLPLPHHHLKQHYG</sequence>
<proteinExistence type="predicted"/>
<evidence type="ECO:0000313" key="1">
    <source>
        <dbReference type="EMBL" id="MBB2995676.1"/>
    </source>
</evidence>
<dbReference type="AlphaFoldDB" id="A0A839QNV1"/>
<gene>
    <name evidence="1" type="ORF">E9229_001867</name>
</gene>
<dbReference type="EMBL" id="JACHVS010000001">
    <property type="protein sequence ID" value="MBB2995676.1"/>
    <property type="molecule type" value="Genomic_DNA"/>
</dbReference>